<evidence type="ECO:0000313" key="10">
    <source>
        <dbReference type="EMBL" id="KIO34690.1"/>
    </source>
</evidence>
<evidence type="ECO:0008006" key="12">
    <source>
        <dbReference type="Google" id="ProtNLM"/>
    </source>
</evidence>
<dbReference type="PROSITE" id="PS00636">
    <property type="entry name" value="DNAJ_1"/>
    <property type="match status" value="1"/>
</dbReference>
<evidence type="ECO:0000259" key="8">
    <source>
        <dbReference type="PROSITE" id="PS50076"/>
    </source>
</evidence>
<keyword evidence="2" id="KW-0677">Repeat</keyword>
<evidence type="ECO:0000256" key="2">
    <source>
        <dbReference type="ARBA" id="ARBA00022737"/>
    </source>
</evidence>
<dbReference type="FunFam" id="2.10.230.10:FF:000002">
    <property type="entry name" value="Molecular chaperone DnaJ"/>
    <property type="match status" value="1"/>
</dbReference>
<keyword evidence="1 6" id="KW-0479">Metal-binding</keyword>
<evidence type="ECO:0000259" key="9">
    <source>
        <dbReference type="PROSITE" id="PS51188"/>
    </source>
</evidence>
<dbReference type="InterPro" id="IPR001623">
    <property type="entry name" value="DnaJ_domain"/>
</dbReference>
<dbReference type="CDD" id="cd10719">
    <property type="entry name" value="DnaJ_zf"/>
    <property type="match status" value="1"/>
</dbReference>
<dbReference type="Gene3D" id="2.10.230.10">
    <property type="entry name" value="Heat shock protein DnaJ, cysteine-rich domain"/>
    <property type="match status" value="1"/>
</dbReference>
<dbReference type="EMBL" id="KN822942">
    <property type="protein sequence ID" value="KIO34690.1"/>
    <property type="molecule type" value="Genomic_DNA"/>
</dbReference>
<dbReference type="SUPFAM" id="SSF46565">
    <property type="entry name" value="Chaperone J-domain"/>
    <property type="match status" value="1"/>
</dbReference>
<dbReference type="InterPro" id="IPR002939">
    <property type="entry name" value="DnaJ_C"/>
</dbReference>
<dbReference type="Pfam" id="PF00684">
    <property type="entry name" value="DnaJ_CXXCXGXG"/>
    <property type="match status" value="1"/>
</dbReference>
<dbReference type="Pfam" id="PF01556">
    <property type="entry name" value="DnaJ_C"/>
    <property type="match status" value="1"/>
</dbReference>
<reference evidence="10 11" key="1">
    <citation type="submission" date="2014-04" db="EMBL/GenBank/DDBJ databases">
        <authorList>
            <consortium name="DOE Joint Genome Institute"/>
            <person name="Kuo A."/>
            <person name="Girlanda M."/>
            <person name="Perotto S."/>
            <person name="Kohler A."/>
            <person name="Nagy L.G."/>
            <person name="Floudas D."/>
            <person name="Copeland A."/>
            <person name="Barry K.W."/>
            <person name="Cichocki N."/>
            <person name="Veneault-Fourrey C."/>
            <person name="LaButti K."/>
            <person name="Lindquist E.A."/>
            <person name="Lipzen A."/>
            <person name="Lundell T."/>
            <person name="Morin E."/>
            <person name="Murat C."/>
            <person name="Sun H."/>
            <person name="Tunlid A."/>
            <person name="Henrissat B."/>
            <person name="Grigoriev I.V."/>
            <person name="Hibbett D.S."/>
            <person name="Martin F."/>
            <person name="Nordberg H.P."/>
            <person name="Cantor M.N."/>
            <person name="Hua S.X."/>
        </authorList>
    </citation>
    <scope>NUCLEOTIDE SEQUENCE [LARGE SCALE GENOMIC DNA]</scope>
    <source>
        <strain evidence="10 11">MUT 4182</strain>
    </source>
</reference>
<dbReference type="PRINTS" id="PR00625">
    <property type="entry name" value="JDOMAIN"/>
</dbReference>
<keyword evidence="3 6" id="KW-0863">Zinc-finger</keyword>
<accession>A0A0C3QNC6</accession>
<dbReference type="InterPro" id="IPR044713">
    <property type="entry name" value="DNJA1/2-like"/>
</dbReference>
<feature type="chain" id="PRO_5002168974" description="DnaJ-domain-containing protein" evidence="7">
    <location>
        <begin position="22"/>
        <end position="386"/>
    </location>
</feature>
<dbReference type="AlphaFoldDB" id="A0A0C3QNC6"/>
<dbReference type="InterPro" id="IPR008971">
    <property type="entry name" value="HSP40/DnaJ_pept-bd"/>
</dbReference>
<evidence type="ECO:0000256" key="5">
    <source>
        <dbReference type="ARBA" id="ARBA00023186"/>
    </source>
</evidence>
<dbReference type="Pfam" id="PF00226">
    <property type="entry name" value="DnaJ"/>
    <property type="match status" value="1"/>
</dbReference>
<evidence type="ECO:0000256" key="6">
    <source>
        <dbReference type="PROSITE-ProRule" id="PRU00546"/>
    </source>
</evidence>
<dbReference type="PROSITE" id="PS50076">
    <property type="entry name" value="DNAJ_2"/>
    <property type="match status" value="1"/>
</dbReference>
<dbReference type="STRING" id="1051891.A0A0C3QNC6"/>
<evidence type="ECO:0000256" key="3">
    <source>
        <dbReference type="ARBA" id="ARBA00022771"/>
    </source>
</evidence>
<dbReference type="FunFam" id="2.60.260.20:FF:000013">
    <property type="entry name" value="DnaJ subfamily B member 11"/>
    <property type="match status" value="1"/>
</dbReference>
<evidence type="ECO:0000313" key="11">
    <source>
        <dbReference type="Proteomes" id="UP000054248"/>
    </source>
</evidence>
<evidence type="ECO:0000256" key="4">
    <source>
        <dbReference type="ARBA" id="ARBA00022833"/>
    </source>
</evidence>
<dbReference type="Proteomes" id="UP000054248">
    <property type="component" value="Unassembled WGS sequence"/>
</dbReference>
<dbReference type="CDD" id="cd10747">
    <property type="entry name" value="DnaJ_C"/>
    <property type="match status" value="1"/>
</dbReference>
<dbReference type="HOGENOM" id="CLU_017633_0_2_1"/>
<proteinExistence type="inferred from homology"/>
<keyword evidence="4 6" id="KW-0862">Zinc</keyword>
<reference evidence="11" key="2">
    <citation type="submission" date="2015-01" db="EMBL/GenBank/DDBJ databases">
        <title>Evolutionary Origins and Diversification of the Mycorrhizal Mutualists.</title>
        <authorList>
            <consortium name="DOE Joint Genome Institute"/>
            <consortium name="Mycorrhizal Genomics Consortium"/>
            <person name="Kohler A."/>
            <person name="Kuo A."/>
            <person name="Nagy L.G."/>
            <person name="Floudas D."/>
            <person name="Copeland A."/>
            <person name="Barry K.W."/>
            <person name="Cichocki N."/>
            <person name="Veneault-Fourrey C."/>
            <person name="LaButti K."/>
            <person name="Lindquist E.A."/>
            <person name="Lipzen A."/>
            <person name="Lundell T."/>
            <person name="Morin E."/>
            <person name="Murat C."/>
            <person name="Riley R."/>
            <person name="Ohm R."/>
            <person name="Sun H."/>
            <person name="Tunlid A."/>
            <person name="Henrissat B."/>
            <person name="Grigoriev I.V."/>
            <person name="Hibbett D.S."/>
            <person name="Martin F."/>
        </authorList>
    </citation>
    <scope>NUCLEOTIDE SEQUENCE [LARGE SCALE GENOMIC DNA]</scope>
    <source>
        <strain evidence="11">MUT 4182</strain>
    </source>
</reference>
<dbReference type="InterPro" id="IPR036869">
    <property type="entry name" value="J_dom_sf"/>
</dbReference>
<dbReference type="Gene3D" id="2.60.260.20">
    <property type="entry name" value="Urease metallochaperone UreE, N-terminal domain"/>
    <property type="match status" value="2"/>
</dbReference>
<dbReference type="PROSITE" id="PS51188">
    <property type="entry name" value="ZF_CR"/>
    <property type="match status" value="1"/>
</dbReference>
<keyword evidence="11" id="KW-1185">Reference proteome</keyword>
<dbReference type="InterPro" id="IPR018253">
    <property type="entry name" value="DnaJ_domain_CS"/>
</dbReference>
<dbReference type="Gene3D" id="1.10.287.110">
    <property type="entry name" value="DnaJ domain"/>
    <property type="match status" value="1"/>
</dbReference>
<feature type="domain" description="CR-type" evidence="9">
    <location>
        <begin position="137"/>
        <end position="221"/>
    </location>
</feature>
<dbReference type="GO" id="GO:0030544">
    <property type="term" value="F:Hsp70 protein binding"/>
    <property type="evidence" value="ECO:0007669"/>
    <property type="project" value="InterPro"/>
</dbReference>
<dbReference type="GO" id="GO:0009408">
    <property type="term" value="P:response to heat"/>
    <property type="evidence" value="ECO:0007669"/>
    <property type="project" value="InterPro"/>
</dbReference>
<dbReference type="OrthoDB" id="550424at2759"/>
<keyword evidence="5" id="KW-0143">Chaperone</keyword>
<sequence length="386" mass="42847">MLLSLWSLLSLSYLLVIVVAGADYYKTLGVTRSASDSEIKKAYRKLSRAHHPDKGGSEEKFSEIAQAYEVLSDSEKRAIYDRHGEEGLKAHESGGGRTNPFDMFSNFFGGGPGREQVRRGPTMLSEFDVNLSDIYKGNHVEFNVRKKILCDHCRGSGAAPGHDSIHTCTGCNGQGIKIGRQQVFPGMFTHVQMTCDECNGQGQVITKVCPHCKGSKVIEHTQHYTLDVMKGLPEGHEVTFEGEGDESPDWEAGDIVLRVRSKKVQGGFRRKEKSLYWTETIGIEEALLGFERNITHLDGHVVRVKRTGVTQPGFVQTIVGEGMPVFEGRGYGDLFVEYNVVLPTSISKAMRTSKYRGGAPTFGDVAHKIPRTELMEAFKDRIKDEL</sequence>
<dbReference type="GO" id="GO:0051082">
    <property type="term" value="F:unfolded protein binding"/>
    <property type="evidence" value="ECO:0007669"/>
    <property type="project" value="InterPro"/>
</dbReference>
<feature type="domain" description="J" evidence="8">
    <location>
        <begin position="23"/>
        <end position="84"/>
    </location>
</feature>
<organism evidence="10 11">
    <name type="scientific">Tulasnella calospora MUT 4182</name>
    <dbReference type="NCBI Taxonomy" id="1051891"/>
    <lineage>
        <taxon>Eukaryota</taxon>
        <taxon>Fungi</taxon>
        <taxon>Dikarya</taxon>
        <taxon>Basidiomycota</taxon>
        <taxon>Agaricomycotina</taxon>
        <taxon>Agaricomycetes</taxon>
        <taxon>Cantharellales</taxon>
        <taxon>Tulasnellaceae</taxon>
        <taxon>Tulasnella</taxon>
    </lineage>
</organism>
<feature type="signal peptide" evidence="7">
    <location>
        <begin position="1"/>
        <end position="21"/>
    </location>
</feature>
<dbReference type="CDD" id="cd06257">
    <property type="entry name" value="DnaJ"/>
    <property type="match status" value="1"/>
</dbReference>
<evidence type="ECO:0000256" key="1">
    <source>
        <dbReference type="ARBA" id="ARBA00022723"/>
    </source>
</evidence>
<keyword evidence="7" id="KW-0732">Signal</keyword>
<dbReference type="GO" id="GO:0006457">
    <property type="term" value="P:protein folding"/>
    <property type="evidence" value="ECO:0007669"/>
    <property type="project" value="InterPro"/>
</dbReference>
<dbReference type="HAMAP" id="MF_01152">
    <property type="entry name" value="DnaJ"/>
    <property type="match status" value="1"/>
</dbReference>
<dbReference type="GO" id="GO:0008270">
    <property type="term" value="F:zinc ion binding"/>
    <property type="evidence" value="ECO:0007669"/>
    <property type="project" value="UniProtKB-KW"/>
</dbReference>
<dbReference type="PANTHER" id="PTHR43888">
    <property type="entry name" value="DNAJ-LIKE-2, ISOFORM A-RELATED"/>
    <property type="match status" value="1"/>
</dbReference>
<protein>
    <recommendedName>
        <fullName evidence="12">DnaJ-domain-containing protein</fullName>
    </recommendedName>
</protein>
<dbReference type="InterPro" id="IPR012724">
    <property type="entry name" value="DnaJ"/>
</dbReference>
<dbReference type="SUPFAM" id="SSF57938">
    <property type="entry name" value="DnaJ/Hsp40 cysteine-rich domain"/>
    <property type="match status" value="1"/>
</dbReference>
<dbReference type="GO" id="GO:0005524">
    <property type="term" value="F:ATP binding"/>
    <property type="evidence" value="ECO:0007669"/>
    <property type="project" value="InterPro"/>
</dbReference>
<feature type="zinc finger region" description="CR-type" evidence="6">
    <location>
        <begin position="137"/>
        <end position="221"/>
    </location>
</feature>
<dbReference type="SMART" id="SM00271">
    <property type="entry name" value="DnaJ"/>
    <property type="match status" value="1"/>
</dbReference>
<dbReference type="InterPro" id="IPR001305">
    <property type="entry name" value="HSP_DnaJ_Cys-rich_dom"/>
</dbReference>
<dbReference type="InterPro" id="IPR036410">
    <property type="entry name" value="HSP_DnaJ_Cys-rich_dom_sf"/>
</dbReference>
<dbReference type="SUPFAM" id="SSF49493">
    <property type="entry name" value="HSP40/DnaJ peptide-binding domain"/>
    <property type="match status" value="2"/>
</dbReference>
<gene>
    <name evidence="10" type="ORF">M407DRAFT_63797</name>
</gene>
<evidence type="ECO:0000256" key="7">
    <source>
        <dbReference type="SAM" id="SignalP"/>
    </source>
</evidence>
<name>A0A0C3QNC6_9AGAM</name>